<comment type="caution">
    <text evidence="1">The sequence shown here is derived from an EMBL/GenBank/DDBJ whole genome shotgun (WGS) entry which is preliminary data.</text>
</comment>
<accession>A0A3D8PK20</accession>
<dbReference type="AlphaFoldDB" id="A0A3D8PK20"/>
<keyword evidence="2" id="KW-1185">Reference proteome</keyword>
<protein>
    <submittedName>
        <fullName evidence="1">Uncharacterized protein</fullName>
    </submittedName>
</protein>
<dbReference type="RefSeq" id="WP_115774607.1">
    <property type="nucleotide sequence ID" value="NZ_PIOC01000027.1"/>
</dbReference>
<reference evidence="2" key="1">
    <citation type="submission" date="2017-11" db="EMBL/GenBank/DDBJ databases">
        <authorList>
            <person name="Zhu W."/>
        </authorList>
    </citation>
    <scope>NUCLEOTIDE SEQUENCE [LARGE SCALE GENOMIC DNA]</scope>
    <source>
        <strain evidence="2">CAU 1183</strain>
    </source>
</reference>
<proteinExistence type="predicted"/>
<gene>
    <name evidence="1" type="ORF">CWR48_17425</name>
</gene>
<name>A0A3D8PK20_9BACI</name>
<organism evidence="1 2">
    <name type="scientific">Oceanobacillus arenosus</name>
    <dbReference type="NCBI Taxonomy" id="1229153"/>
    <lineage>
        <taxon>Bacteria</taxon>
        <taxon>Bacillati</taxon>
        <taxon>Bacillota</taxon>
        <taxon>Bacilli</taxon>
        <taxon>Bacillales</taxon>
        <taxon>Bacillaceae</taxon>
        <taxon>Oceanobacillus</taxon>
    </lineage>
</organism>
<dbReference type="Proteomes" id="UP000257143">
    <property type="component" value="Unassembled WGS sequence"/>
</dbReference>
<evidence type="ECO:0000313" key="1">
    <source>
        <dbReference type="EMBL" id="RDW16420.1"/>
    </source>
</evidence>
<dbReference type="EMBL" id="PIOC01000027">
    <property type="protein sequence ID" value="RDW16420.1"/>
    <property type="molecule type" value="Genomic_DNA"/>
</dbReference>
<evidence type="ECO:0000313" key="2">
    <source>
        <dbReference type="Proteomes" id="UP000257143"/>
    </source>
</evidence>
<sequence>MTPQEAFLKSVAHMEESLANALDAVSGRANPRQLERILRLIIKKEIVLEFLLNEFPMDDHQPPCKK</sequence>